<dbReference type="EC" id="6.3.2.-" evidence="8"/>
<dbReference type="InterPro" id="IPR005761">
    <property type="entry name" value="UDP-N-AcMur-Glu-dNH2Pim_ligase"/>
</dbReference>
<dbReference type="InterPro" id="IPR036615">
    <property type="entry name" value="Mur_ligase_C_dom_sf"/>
</dbReference>
<evidence type="ECO:0000256" key="5">
    <source>
        <dbReference type="ARBA" id="ARBA00022984"/>
    </source>
</evidence>
<reference evidence="13 14" key="1">
    <citation type="submission" date="2019-07" db="EMBL/GenBank/DDBJ databases">
        <authorList>
            <person name="Kim J."/>
        </authorList>
    </citation>
    <scope>NUCLEOTIDE SEQUENCE [LARGE SCALE GENOMIC DNA]</scope>
    <source>
        <strain evidence="13 14">G13</strain>
    </source>
</reference>
<evidence type="ECO:0000256" key="2">
    <source>
        <dbReference type="ARBA" id="ARBA00005898"/>
    </source>
</evidence>
<feature type="domain" description="Mur ligase N-terminal catalytic" evidence="10">
    <location>
        <begin position="54"/>
        <end position="128"/>
    </location>
</feature>
<keyword evidence="6 8" id="KW-0131">Cell cycle</keyword>
<keyword evidence="5 8" id="KW-0573">Peptidoglycan synthesis</keyword>
<dbReference type="SUPFAM" id="SSF63418">
    <property type="entry name" value="MurE/MurF N-terminal domain"/>
    <property type="match status" value="1"/>
</dbReference>
<dbReference type="InterPro" id="IPR013221">
    <property type="entry name" value="Mur_ligase_cen"/>
</dbReference>
<sequence>MCPINFGASVYTEHTQVPGNTRTYAGLERRSIMKLVSVVADLAYTLQQGELQTEITSIAFDSREVTAGGLFVAISGFQVDGHAYIQQAIGRGASAVVVEQESVAPEGIAVLKVADSRDALARMSATFYGNPTETMNLIGVTGTNGKTTITYFIQSILKAADRSVGLIGTIGSFIGDEAVQSRNTTPESLHLQQLFFQMRESDIRDCVMEVSSHALSLKRTAYCRFRTGIFTNLTPDHLELHHSMESYFEVKAQLFDRTTAANIVNGDDEYGRRLIERLRGRAPRLIRYGIRSENEVYATEIRCREDGTSFIAHTPVGRFAVDLHFPGMIYVYNALAAIAFGLSEGIDLSAIRRGLEAVKGIRGRMETVYANGDYRVIVDFAHTEDGLEKLLLTLLPFVKGRIILVFGVYGAEGEHGERKRLAMGRVAGTFADLSVVTSDNPKQQNPARLLLEIERGVQEAGGVYRSFLDRKEAIHYALNECRKGDIVVIAGKGHETTQILGNAEIPFNEREIVNAYMAEQEHSGLELSAFSE</sequence>
<keyword evidence="8 13" id="KW-0436">Ligase</keyword>
<dbReference type="GO" id="GO:0009252">
    <property type="term" value="P:peptidoglycan biosynthetic process"/>
    <property type="evidence" value="ECO:0007669"/>
    <property type="project" value="UniProtKB-UniRule"/>
</dbReference>
<keyword evidence="4 8" id="KW-0133">Cell shape</keyword>
<dbReference type="Gene3D" id="3.90.190.20">
    <property type="entry name" value="Mur ligase, C-terminal domain"/>
    <property type="match status" value="1"/>
</dbReference>
<dbReference type="GO" id="GO:0005737">
    <property type="term" value="C:cytoplasm"/>
    <property type="evidence" value="ECO:0007669"/>
    <property type="project" value="UniProtKB-SubCell"/>
</dbReference>
<dbReference type="EMBL" id="VNJJ01000015">
    <property type="protein sequence ID" value="TVX96682.1"/>
    <property type="molecule type" value="Genomic_DNA"/>
</dbReference>
<dbReference type="InterPro" id="IPR004101">
    <property type="entry name" value="Mur_ligase_C"/>
</dbReference>
<comment type="subcellular location">
    <subcellularLocation>
        <location evidence="8 9">Cytoplasm</location>
    </subcellularLocation>
</comment>
<keyword evidence="7 8" id="KW-0961">Cell wall biogenesis/degradation</keyword>
<evidence type="ECO:0000256" key="1">
    <source>
        <dbReference type="ARBA" id="ARBA00004752"/>
    </source>
</evidence>
<dbReference type="GO" id="GO:0016881">
    <property type="term" value="F:acid-amino acid ligase activity"/>
    <property type="evidence" value="ECO:0007669"/>
    <property type="project" value="UniProtKB-UniRule"/>
</dbReference>
<comment type="pathway">
    <text evidence="1 8 9">Cell wall biogenesis; peptidoglycan biosynthesis.</text>
</comment>
<feature type="binding site" evidence="8">
    <location>
        <position position="62"/>
    </location>
    <ligand>
        <name>UDP-N-acetyl-alpha-D-muramoyl-L-alanyl-D-glutamate</name>
        <dbReference type="ChEBI" id="CHEBI:83900"/>
    </ligand>
</feature>
<dbReference type="InterPro" id="IPR036565">
    <property type="entry name" value="Mur-like_cat_sf"/>
</dbReference>
<dbReference type="Pfam" id="PF08245">
    <property type="entry name" value="Mur_ligase_M"/>
    <property type="match status" value="1"/>
</dbReference>
<comment type="cofactor">
    <cofactor evidence="8">
        <name>Mg(2+)</name>
        <dbReference type="ChEBI" id="CHEBI:18420"/>
    </cofactor>
</comment>
<keyword evidence="14" id="KW-1185">Reference proteome</keyword>
<keyword evidence="8" id="KW-0547">Nucleotide-binding</keyword>
<keyword evidence="3 8" id="KW-0132">Cell division</keyword>
<dbReference type="InterPro" id="IPR000713">
    <property type="entry name" value="Mur_ligase_N"/>
</dbReference>
<feature type="modified residue" description="N6-carboxylysine" evidence="8">
    <location>
        <position position="251"/>
    </location>
</feature>
<keyword evidence="8" id="KW-0963">Cytoplasm</keyword>
<evidence type="ECO:0000313" key="13">
    <source>
        <dbReference type="EMBL" id="TVX96682.1"/>
    </source>
</evidence>
<name>A0A559JA15_9BACL</name>
<dbReference type="NCBIfam" id="NF001126">
    <property type="entry name" value="PRK00139.1-4"/>
    <property type="match status" value="1"/>
</dbReference>
<dbReference type="GO" id="GO:0000287">
    <property type="term" value="F:magnesium ion binding"/>
    <property type="evidence" value="ECO:0007669"/>
    <property type="project" value="UniProtKB-UniRule"/>
</dbReference>
<proteinExistence type="inferred from homology"/>
<evidence type="ECO:0000256" key="9">
    <source>
        <dbReference type="RuleBase" id="RU004135"/>
    </source>
</evidence>
<feature type="binding site" evidence="8">
    <location>
        <begin position="184"/>
        <end position="185"/>
    </location>
    <ligand>
        <name>UDP-N-acetyl-alpha-D-muramoyl-L-alanyl-D-glutamate</name>
        <dbReference type="ChEBI" id="CHEBI:83900"/>
    </ligand>
</feature>
<evidence type="ECO:0000313" key="14">
    <source>
        <dbReference type="Proteomes" id="UP000316330"/>
    </source>
</evidence>
<feature type="domain" description="Mur ligase C-terminal" evidence="11">
    <location>
        <begin position="363"/>
        <end position="493"/>
    </location>
</feature>
<dbReference type="OrthoDB" id="9800958at2"/>
<dbReference type="GO" id="GO:0008360">
    <property type="term" value="P:regulation of cell shape"/>
    <property type="evidence" value="ECO:0007669"/>
    <property type="project" value="UniProtKB-KW"/>
</dbReference>
<keyword evidence="8" id="KW-0460">Magnesium</keyword>
<feature type="binding site" evidence="8">
    <location>
        <begin position="142"/>
        <end position="148"/>
    </location>
    <ligand>
        <name>ATP</name>
        <dbReference type="ChEBI" id="CHEBI:30616"/>
    </ligand>
</feature>
<feature type="binding site" evidence="8">
    <location>
        <position position="219"/>
    </location>
    <ligand>
        <name>UDP-N-acetyl-alpha-D-muramoyl-L-alanyl-D-glutamate</name>
        <dbReference type="ChEBI" id="CHEBI:83900"/>
    </ligand>
</feature>
<dbReference type="Gene3D" id="3.40.1390.10">
    <property type="entry name" value="MurE/MurF, N-terminal domain"/>
    <property type="match status" value="1"/>
</dbReference>
<dbReference type="HAMAP" id="MF_00208">
    <property type="entry name" value="MurE"/>
    <property type="match status" value="1"/>
</dbReference>
<dbReference type="AlphaFoldDB" id="A0A559JA15"/>
<evidence type="ECO:0000259" key="11">
    <source>
        <dbReference type="Pfam" id="PF02875"/>
    </source>
</evidence>
<feature type="binding site" evidence="8">
    <location>
        <position position="211"/>
    </location>
    <ligand>
        <name>UDP-N-acetyl-alpha-D-muramoyl-L-alanyl-D-glutamate</name>
        <dbReference type="ChEBI" id="CHEBI:83900"/>
    </ligand>
</feature>
<evidence type="ECO:0000256" key="6">
    <source>
        <dbReference type="ARBA" id="ARBA00023306"/>
    </source>
</evidence>
<dbReference type="SUPFAM" id="SSF53623">
    <property type="entry name" value="MurD-like peptide ligases, catalytic domain"/>
    <property type="match status" value="1"/>
</dbReference>
<protein>
    <recommendedName>
        <fullName evidence="8">UDP-N-acetylmuramyl-tripeptide synthetase</fullName>
        <ecNumber evidence="8">6.3.2.-</ecNumber>
    </recommendedName>
    <alternativeName>
        <fullName evidence="8">UDP-MurNAc-tripeptide synthetase</fullName>
    </alternativeName>
</protein>
<comment type="caution">
    <text evidence="13">The sequence shown here is derived from an EMBL/GenBank/DDBJ whole genome shotgun (WGS) entry which is preliminary data.</text>
</comment>
<evidence type="ECO:0000256" key="4">
    <source>
        <dbReference type="ARBA" id="ARBA00022960"/>
    </source>
</evidence>
<dbReference type="Pfam" id="PF01225">
    <property type="entry name" value="Mur_ligase"/>
    <property type="match status" value="1"/>
</dbReference>
<dbReference type="GO" id="GO:0051301">
    <property type="term" value="P:cell division"/>
    <property type="evidence" value="ECO:0007669"/>
    <property type="project" value="UniProtKB-KW"/>
</dbReference>
<evidence type="ECO:0000256" key="3">
    <source>
        <dbReference type="ARBA" id="ARBA00022618"/>
    </source>
</evidence>
<dbReference type="Proteomes" id="UP000316330">
    <property type="component" value="Unassembled WGS sequence"/>
</dbReference>
<feature type="domain" description="Mur ligase central" evidence="12">
    <location>
        <begin position="140"/>
        <end position="340"/>
    </location>
</feature>
<dbReference type="SUPFAM" id="SSF53244">
    <property type="entry name" value="MurD-like peptide ligases, peptide-binding domain"/>
    <property type="match status" value="1"/>
</dbReference>
<feature type="binding site" evidence="8">
    <location>
        <position position="183"/>
    </location>
    <ligand>
        <name>UDP-N-acetyl-alpha-D-muramoyl-L-alanyl-D-glutamate</name>
        <dbReference type="ChEBI" id="CHEBI:83900"/>
    </ligand>
</feature>
<comment type="similarity">
    <text evidence="2 8">Belongs to the MurCDEF family. MurE subfamily.</text>
</comment>
<evidence type="ECO:0000256" key="7">
    <source>
        <dbReference type="ARBA" id="ARBA00023316"/>
    </source>
</evidence>
<dbReference type="Pfam" id="PF02875">
    <property type="entry name" value="Mur_ligase_C"/>
    <property type="match status" value="1"/>
</dbReference>
<dbReference type="GO" id="GO:0005524">
    <property type="term" value="F:ATP binding"/>
    <property type="evidence" value="ECO:0007669"/>
    <property type="project" value="UniProtKB-UniRule"/>
</dbReference>
<organism evidence="13 14">
    <name type="scientific">Cohnella terricola</name>
    <dbReference type="NCBI Taxonomy" id="1289167"/>
    <lineage>
        <taxon>Bacteria</taxon>
        <taxon>Bacillati</taxon>
        <taxon>Bacillota</taxon>
        <taxon>Bacilli</taxon>
        <taxon>Bacillales</taxon>
        <taxon>Paenibacillaceae</taxon>
        <taxon>Cohnella</taxon>
    </lineage>
</organism>
<gene>
    <name evidence="8" type="primary">murE</name>
    <name evidence="13" type="ORF">FPZ45_20590</name>
</gene>
<comment type="caution">
    <text evidence="8">Lacks conserved residue(s) required for the propagation of feature annotation.</text>
</comment>
<dbReference type="GO" id="GO:0071555">
    <property type="term" value="P:cell wall organization"/>
    <property type="evidence" value="ECO:0007669"/>
    <property type="project" value="UniProtKB-KW"/>
</dbReference>
<comment type="PTM">
    <text evidence="8">Carboxylation is probably crucial for Mg(2+) binding and, consequently, for the gamma-phosphate positioning of ATP.</text>
</comment>
<evidence type="ECO:0000256" key="8">
    <source>
        <dbReference type="HAMAP-Rule" id="MF_00208"/>
    </source>
</evidence>
<evidence type="ECO:0000259" key="12">
    <source>
        <dbReference type="Pfam" id="PF08245"/>
    </source>
</evidence>
<accession>A0A559JA15</accession>
<evidence type="ECO:0000259" key="10">
    <source>
        <dbReference type="Pfam" id="PF01225"/>
    </source>
</evidence>
<dbReference type="NCBIfam" id="TIGR01085">
    <property type="entry name" value="murE"/>
    <property type="match status" value="1"/>
</dbReference>
<dbReference type="PANTHER" id="PTHR23135:SF4">
    <property type="entry name" value="UDP-N-ACETYLMURAMOYL-L-ALANYL-D-GLUTAMATE--2,6-DIAMINOPIMELATE LIGASE MURE HOMOLOG, CHLOROPLASTIC"/>
    <property type="match status" value="1"/>
</dbReference>
<dbReference type="InterPro" id="IPR035911">
    <property type="entry name" value="MurE/MurF_N"/>
</dbReference>
<comment type="function">
    <text evidence="8">Catalyzes the addition of an amino acid to the nucleotide precursor UDP-N-acetylmuramoyl-L-alanyl-D-glutamate (UMAG) in the biosynthesis of bacterial cell-wall peptidoglycan.</text>
</comment>
<dbReference type="Gene3D" id="3.40.1190.10">
    <property type="entry name" value="Mur-like, catalytic domain"/>
    <property type="match status" value="1"/>
</dbReference>
<dbReference type="PANTHER" id="PTHR23135">
    <property type="entry name" value="MUR LIGASE FAMILY MEMBER"/>
    <property type="match status" value="1"/>
</dbReference>
<keyword evidence="8" id="KW-0067">ATP-binding</keyword>
<dbReference type="UniPathway" id="UPA00219"/>